<evidence type="ECO:0000313" key="2">
    <source>
        <dbReference type="EMBL" id="QTH73066.1"/>
    </source>
</evidence>
<dbReference type="KEGG" id="pxi:J5O05_19820"/>
<feature type="signal peptide" evidence="1">
    <location>
        <begin position="1"/>
        <end position="25"/>
    </location>
</feature>
<dbReference type="RefSeq" id="WP_208844685.1">
    <property type="nucleotide sequence ID" value="NZ_CP072135.1"/>
</dbReference>
<evidence type="ECO:0000313" key="3">
    <source>
        <dbReference type="Proteomes" id="UP000664904"/>
    </source>
</evidence>
<gene>
    <name evidence="2" type="ORF">J5O05_19820</name>
</gene>
<organism evidence="2 3">
    <name type="scientific">Pseudoalteromonas xiamenensis</name>
    <dbReference type="NCBI Taxonomy" id="882626"/>
    <lineage>
        <taxon>Bacteria</taxon>
        <taxon>Pseudomonadati</taxon>
        <taxon>Pseudomonadota</taxon>
        <taxon>Gammaproteobacteria</taxon>
        <taxon>Alteromonadales</taxon>
        <taxon>Pseudoalteromonadaceae</taxon>
        <taxon>Pseudoalteromonas</taxon>
    </lineage>
</organism>
<proteinExistence type="predicted"/>
<dbReference type="AlphaFoldDB" id="A0A975DJL6"/>
<dbReference type="Pfam" id="PF07383">
    <property type="entry name" value="DUF1496"/>
    <property type="match status" value="1"/>
</dbReference>
<dbReference type="Proteomes" id="UP000664904">
    <property type="component" value="Plasmid unnamed5"/>
</dbReference>
<sequence>MTKNAMKRINLLLLSTLLCATNSYAAETPRVFVDMPRRVCWYQGQEYSEGSLIKQFDWIFICASRHENEENGNLIWVKIDNEGNRIDKPKRVNVRIN</sequence>
<evidence type="ECO:0000256" key="1">
    <source>
        <dbReference type="SAM" id="SignalP"/>
    </source>
</evidence>
<geneLocation type="plasmid" evidence="2 3">
    <name>unnamed5</name>
</geneLocation>
<keyword evidence="3" id="KW-1185">Reference proteome</keyword>
<dbReference type="EMBL" id="CP072135">
    <property type="protein sequence ID" value="QTH73066.1"/>
    <property type="molecule type" value="Genomic_DNA"/>
</dbReference>
<protein>
    <submittedName>
        <fullName evidence="2">DUF1496 domain-containing protein</fullName>
    </submittedName>
</protein>
<name>A0A975DJL6_9GAMM</name>
<dbReference type="InterPro" id="IPR009971">
    <property type="entry name" value="DUF1496"/>
</dbReference>
<accession>A0A975DJL6</accession>
<feature type="chain" id="PRO_5037930077" evidence="1">
    <location>
        <begin position="26"/>
        <end position="97"/>
    </location>
</feature>
<keyword evidence="1" id="KW-0732">Signal</keyword>
<keyword evidence="2" id="KW-0614">Plasmid</keyword>
<reference evidence="2" key="1">
    <citation type="submission" date="2021-03" db="EMBL/GenBank/DDBJ databases">
        <title>Complete Genome of Pseudoalteromonas xiamenensis STKMTI.2, a new potential marine bacterium producing anti-Vibrio compounds.</title>
        <authorList>
            <person name="Handayani D.P."/>
            <person name="Isnansetyo A."/>
            <person name="Istiqomah I."/>
            <person name="Jumina J."/>
        </authorList>
    </citation>
    <scope>NUCLEOTIDE SEQUENCE</scope>
    <source>
        <strain evidence="2">STKMTI.2</strain>
        <plasmid evidence="2">unnamed5</plasmid>
    </source>
</reference>